<dbReference type="InterPro" id="IPR017871">
    <property type="entry name" value="ABC_transporter-like_CS"/>
</dbReference>
<keyword evidence="1" id="KW-0547">Nucleotide-binding</keyword>
<keyword evidence="2 4" id="KW-0067">ATP-binding</keyword>
<dbReference type="Gene3D" id="3.40.50.300">
    <property type="entry name" value="P-loop containing nucleotide triphosphate hydrolases"/>
    <property type="match status" value="1"/>
</dbReference>
<evidence type="ECO:0000313" key="4">
    <source>
        <dbReference type="EMBL" id="RAK16862.1"/>
    </source>
</evidence>
<proteinExistence type="predicted"/>
<feature type="domain" description="ABC transporter" evidence="3">
    <location>
        <begin position="5"/>
        <end position="220"/>
    </location>
</feature>
<dbReference type="InterPro" id="IPR015854">
    <property type="entry name" value="ABC_transpr_LolD-like"/>
</dbReference>
<dbReference type="PANTHER" id="PTHR24220:SF684">
    <property type="entry name" value="FE(3+) IONS IMPORT ATP-BINDING PROTEIN FBPC"/>
    <property type="match status" value="1"/>
</dbReference>
<dbReference type="OrthoDB" id="9802264at2"/>
<reference evidence="4 5" key="1">
    <citation type="submission" date="2018-06" db="EMBL/GenBank/DDBJ databases">
        <title>Genomic Encyclopedia of Archaeal and Bacterial Type Strains, Phase II (KMG-II): from individual species to whole genera.</title>
        <authorList>
            <person name="Goeker M."/>
        </authorList>
    </citation>
    <scope>NUCLEOTIDE SEQUENCE [LARGE SCALE GENOMIC DNA]</scope>
    <source>
        <strain evidence="4 5">DSM 22011</strain>
    </source>
</reference>
<dbReference type="PANTHER" id="PTHR24220">
    <property type="entry name" value="IMPORT ATP-BINDING PROTEIN"/>
    <property type="match status" value="1"/>
</dbReference>
<dbReference type="Pfam" id="PF00005">
    <property type="entry name" value="ABC_tran"/>
    <property type="match status" value="1"/>
</dbReference>
<dbReference type="EMBL" id="QLMG01000018">
    <property type="protein sequence ID" value="RAK16862.1"/>
    <property type="molecule type" value="Genomic_DNA"/>
</dbReference>
<dbReference type="SMART" id="SM00382">
    <property type="entry name" value="AAA"/>
    <property type="match status" value="1"/>
</dbReference>
<name>A0A327Y9J9_9RHOB</name>
<protein>
    <submittedName>
        <fullName evidence="4">Phosphonate transport system ATP-binding protein</fullName>
    </submittedName>
</protein>
<dbReference type="PROSITE" id="PS50893">
    <property type="entry name" value="ABC_TRANSPORTER_2"/>
    <property type="match status" value="1"/>
</dbReference>
<keyword evidence="5" id="KW-1185">Reference proteome</keyword>
<dbReference type="InterPro" id="IPR003593">
    <property type="entry name" value="AAA+_ATPase"/>
</dbReference>
<sequence>MTPLLALERESLGYGGRTVLSEVSLTLAIGERVVLLGRSGAGKSTLLEVAHDRMAPHTRVALVPQDQALVPQLSVLRNVMMGRLDDHGAWRNLRALIRPPAADRAGVRAVLDAVGLAPEIDRPVGQLSGGQKQRVALARAFWRGGAVLIGDEPVSAVDERQSGALLEDMRARFDTALLALHDVAMARGFATRLVGIGRGAILFDAPPAEVSDADIAALYTR</sequence>
<dbReference type="RefSeq" id="WP_111550435.1">
    <property type="nucleotide sequence ID" value="NZ_LIQE01000013.1"/>
</dbReference>
<gene>
    <name evidence="4" type="ORF">ATI53_101879</name>
</gene>
<dbReference type="InterPro" id="IPR027417">
    <property type="entry name" value="P-loop_NTPase"/>
</dbReference>
<dbReference type="GO" id="GO:0016887">
    <property type="term" value="F:ATP hydrolysis activity"/>
    <property type="evidence" value="ECO:0007669"/>
    <property type="project" value="InterPro"/>
</dbReference>
<dbReference type="SUPFAM" id="SSF52540">
    <property type="entry name" value="P-loop containing nucleoside triphosphate hydrolases"/>
    <property type="match status" value="1"/>
</dbReference>
<dbReference type="GO" id="GO:0022857">
    <property type="term" value="F:transmembrane transporter activity"/>
    <property type="evidence" value="ECO:0007669"/>
    <property type="project" value="TreeGrafter"/>
</dbReference>
<organism evidence="4 5">
    <name type="scientific">Salipiger aestuarii</name>
    <dbReference type="NCBI Taxonomy" id="568098"/>
    <lineage>
        <taxon>Bacteria</taxon>
        <taxon>Pseudomonadati</taxon>
        <taxon>Pseudomonadota</taxon>
        <taxon>Alphaproteobacteria</taxon>
        <taxon>Rhodobacterales</taxon>
        <taxon>Roseobacteraceae</taxon>
        <taxon>Salipiger</taxon>
    </lineage>
</organism>
<evidence type="ECO:0000259" key="3">
    <source>
        <dbReference type="PROSITE" id="PS50893"/>
    </source>
</evidence>
<evidence type="ECO:0000256" key="2">
    <source>
        <dbReference type="ARBA" id="ARBA00022840"/>
    </source>
</evidence>
<comment type="caution">
    <text evidence="4">The sequence shown here is derived from an EMBL/GenBank/DDBJ whole genome shotgun (WGS) entry which is preliminary data.</text>
</comment>
<dbReference type="AlphaFoldDB" id="A0A327Y9J9"/>
<dbReference type="PROSITE" id="PS00211">
    <property type="entry name" value="ABC_TRANSPORTER_1"/>
    <property type="match status" value="1"/>
</dbReference>
<dbReference type="GO" id="GO:0005886">
    <property type="term" value="C:plasma membrane"/>
    <property type="evidence" value="ECO:0007669"/>
    <property type="project" value="TreeGrafter"/>
</dbReference>
<evidence type="ECO:0000256" key="1">
    <source>
        <dbReference type="ARBA" id="ARBA00022741"/>
    </source>
</evidence>
<dbReference type="Proteomes" id="UP000249165">
    <property type="component" value="Unassembled WGS sequence"/>
</dbReference>
<accession>A0A327Y9J9</accession>
<dbReference type="GO" id="GO:0005524">
    <property type="term" value="F:ATP binding"/>
    <property type="evidence" value="ECO:0007669"/>
    <property type="project" value="UniProtKB-KW"/>
</dbReference>
<evidence type="ECO:0000313" key="5">
    <source>
        <dbReference type="Proteomes" id="UP000249165"/>
    </source>
</evidence>
<dbReference type="InterPro" id="IPR003439">
    <property type="entry name" value="ABC_transporter-like_ATP-bd"/>
</dbReference>